<evidence type="ECO:0000256" key="1">
    <source>
        <dbReference type="SAM" id="MobiDB-lite"/>
    </source>
</evidence>
<proteinExistence type="predicted"/>
<dbReference type="RefSeq" id="WP_046146973.1">
    <property type="nucleotide sequence ID" value="NZ_KQ033913.1"/>
</dbReference>
<evidence type="ECO:0000313" key="3">
    <source>
        <dbReference type="Proteomes" id="UP000033047"/>
    </source>
</evidence>
<dbReference type="Proteomes" id="UP000033047">
    <property type="component" value="Unassembled WGS sequence"/>
</dbReference>
<evidence type="ECO:0008006" key="4">
    <source>
        <dbReference type="Google" id="ProtNLM"/>
    </source>
</evidence>
<dbReference type="AlphaFoldDB" id="A0A0F5J763"/>
<feature type="region of interest" description="Disordered" evidence="1">
    <location>
        <begin position="133"/>
        <end position="174"/>
    </location>
</feature>
<dbReference type="HOGENOM" id="CLU_125445_0_0_10"/>
<dbReference type="STRING" id="927665.HMPREF1535_03558"/>
<dbReference type="EMBL" id="AQHV01000015">
    <property type="protein sequence ID" value="KKB53330.1"/>
    <property type="molecule type" value="Genomic_DNA"/>
</dbReference>
<gene>
    <name evidence="2" type="ORF">HMPREF1535_03558</name>
</gene>
<sequence length="174" mass="19799">MRKKKIENEPLAKELSITELLGQTFIKTPRSIFKRMQSDDIIDRQMAHLHLLLFGICYHTDGYCIVNKRAYTCRRGEFIGKQSTLAKWMDVSGSTLSRLLKRMKYLKLISIQRIIGGSRIYLTGYDEFTFVPTEPETGGNKKTDVSKSSAAAQMAEAERNMGGRSMQNPTNQPN</sequence>
<organism evidence="2 3">
    <name type="scientific">Parabacteroides goldsteinii DSM 19448 = WAL 12034</name>
    <dbReference type="NCBI Taxonomy" id="927665"/>
    <lineage>
        <taxon>Bacteria</taxon>
        <taxon>Pseudomonadati</taxon>
        <taxon>Bacteroidota</taxon>
        <taxon>Bacteroidia</taxon>
        <taxon>Bacteroidales</taxon>
        <taxon>Tannerellaceae</taxon>
        <taxon>Parabacteroides</taxon>
    </lineage>
</organism>
<name>A0A0F5J763_9BACT</name>
<accession>A0A0F5J763</accession>
<dbReference type="PATRIC" id="fig|927665.4.peg.3659"/>
<evidence type="ECO:0000313" key="2">
    <source>
        <dbReference type="EMBL" id="KKB53330.1"/>
    </source>
</evidence>
<comment type="caution">
    <text evidence="2">The sequence shown here is derived from an EMBL/GenBank/DDBJ whole genome shotgun (WGS) entry which is preliminary data.</text>
</comment>
<protein>
    <recommendedName>
        <fullName evidence="4">HTH crp-type domain-containing protein</fullName>
    </recommendedName>
</protein>
<feature type="compositionally biased region" description="Polar residues" evidence="1">
    <location>
        <begin position="165"/>
        <end position="174"/>
    </location>
</feature>
<reference evidence="2 3" key="1">
    <citation type="submission" date="2013-04" db="EMBL/GenBank/DDBJ databases">
        <title>The Genome Sequence of Parabacteroides goldsteinii DSM 19448.</title>
        <authorList>
            <consortium name="The Broad Institute Genomics Platform"/>
            <person name="Earl A."/>
            <person name="Ward D."/>
            <person name="Feldgarden M."/>
            <person name="Gevers D."/>
            <person name="Martens E."/>
            <person name="Sakamoto M."/>
            <person name="Benno Y."/>
            <person name="Song Y."/>
            <person name="Liu C."/>
            <person name="Lee J."/>
            <person name="Bolanos M."/>
            <person name="Vaisanen M.L."/>
            <person name="Finegold S.M."/>
            <person name="Walker B."/>
            <person name="Young S."/>
            <person name="Zeng Q."/>
            <person name="Gargeya S."/>
            <person name="Fitzgerald M."/>
            <person name="Haas B."/>
            <person name="Abouelleil A."/>
            <person name="Allen A.W."/>
            <person name="Alvarado L."/>
            <person name="Arachchi H.M."/>
            <person name="Berlin A.M."/>
            <person name="Chapman S.B."/>
            <person name="Gainer-Dewar J."/>
            <person name="Goldberg J."/>
            <person name="Griggs A."/>
            <person name="Gujja S."/>
            <person name="Hansen M."/>
            <person name="Howarth C."/>
            <person name="Imamovic A."/>
            <person name="Ireland A."/>
            <person name="Larimer J."/>
            <person name="McCowan C."/>
            <person name="Murphy C."/>
            <person name="Pearson M."/>
            <person name="Poon T.W."/>
            <person name="Priest M."/>
            <person name="Roberts A."/>
            <person name="Saif S."/>
            <person name="Shea T."/>
            <person name="Sisk P."/>
            <person name="Sykes S."/>
            <person name="Wortman J."/>
            <person name="Nusbaum C."/>
            <person name="Birren B."/>
        </authorList>
    </citation>
    <scope>NUCLEOTIDE SEQUENCE [LARGE SCALE GENOMIC DNA]</scope>
    <source>
        <strain evidence="2 3">DSM 19448</strain>
    </source>
</reference>
<dbReference type="GeneID" id="69980082"/>